<protein>
    <recommendedName>
        <fullName evidence="1">VWFA domain-containing protein</fullName>
    </recommendedName>
</protein>
<feature type="domain" description="VWFA" evidence="1">
    <location>
        <begin position="1"/>
        <end position="133"/>
    </location>
</feature>
<name>A0A3P7X1U3_HELPZ</name>
<dbReference type="SUPFAM" id="SSF53300">
    <property type="entry name" value="vWA-like"/>
    <property type="match status" value="1"/>
</dbReference>
<proteinExistence type="predicted"/>
<dbReference type="PROSITE" id="PS50234">
    <property type="entry name" value="VWFA"/>
    <property type="match status" value="1"/>
</dbReference>
<dbReference type="Pfam" id="PF00092">
    <property type="entry name" value="VWA"/>
    <property type="match status" value="1"/>
</dbReference>
<dbReference type="Gene3D" id="3.40.50.410">
    <property type="entry name" value="von Willebrand factor, type A domain"/>
    <property type="match status" value="1"/>
</dbReference>
<accession>A0A3P7X1U3</accession>
<dbReference type="EMBL" id="UZAH01025274">
    <property type="protein sequence ID" value="VDO60119.1"/>
    <property type="molecule type" value="Genomic_DNA"/>
</dbReference>
<reference evidence="2" key="1">
    <citation type="submission" date="2018-11" db="EMBL/GenBank/DDBJ databases">
        <authorList>
            <consortium name="Pathogen Informatics"/>
        </authorList>
    </citation>
    <scope>NUCLEOTIDE SEQUENCE [LARGE SCALE GENOMIC DNA]</scope>
</reference>
<organism evidence="2">
    <name type="scientific">Heligmosomoides polygyrus</name>
    <name type="common">Parasitic roundworm</name>
    <dbReference type="NCBI Taxonomy" id="6339"/>
    <lineage>
        <taxon>Eukaryota</taxon>
        <taxon>Metazoa</taxon>
        <taxon>Ecdysozoa</taxon>
        <taxon>Nematoda</taxon>
        <taxon>Chromadorea</taxon>
        <taxon>Rhabditida</taxon>
        <taxon>Rhabditina</taxon>
        <taxon>Rhabditomorpha</taxon>
        <taxon>Strongyloidea</taxon>
        <taxon>Heligmosomidae</taxon>
        <taxon>Heligmosomoides</taxon>
    </lineage>
</organism>
<evidence type="ECO:0000259" key="1">
    <source>
        <dbReference type="PROSITE" id="PS50234"/>
    </source>
</evidence>
<dbReference type="AlphaFoldDB" id="A0A3P7X1U3"/>
<dbReference type="InterPro" id="IPR002035">
    <property type="entry name" value="VWF_A"/>
</dbReference>
<sequence length="236" mass="26905">MYSSPERKRLRIPLGSINDPLRLVKSIRALPFLSGITATGAALQLAELALKARRPDVRTSVVVITDGFSYDDVGGYASQLRGLPNTHVYAVSLGETRLKIRLRFVCVKIQEFAQNSYESQGFESKEKRASKNISNKKCARYLSTKYLRNLARFSSLWEILTTTVGGKFNRSIPVAKKLNSRIRSNFLTYGILKKFNLLLGNCEDSEKSSVRASKRRTYCRLNFMNSIKLFMRYRRV</sequence>
<dbReference type="InterPro" id="IPR036465">
    <property type="entry name" value="vWFA_dom_sf"/>
</dbReference>
<dbReference type="OrthoDB" id="6132182at2759"/>
<evidence type="ECO:0000313" key="2">
    <source>
        <dbReference type="EMBL" id="VDO60119.1"/>
    </source>
</evidence>
<gene>
    <name evidence="2" type="ORF">HPBE_LOCUS4119</name>
</gene>